<keyword evidence="3 5" id="KW-0067">ATP-binding</keyword>
<dbReference type="GO" id="GO:0005886">
    <property type="term" value="C:plasma membrane"/>
    <property type="evidence" value="ECO:0007669"/>
    <property type="project" value="TreeGrafter"/>
</dbReference>
<dbReference type="PROSITE" id="PS00211">
    <property type="entry name" value="ABC_TRANSPORTER_1"/>
    <property type="match status" value="1"/>
</dbReference>
<accession>A0A371NTQ3</accession>
<dbReference type="Pfam" id="PF00005">
    <property type="entry name" value="ABC_tran"/>
    <property type="match status" value="1"/>
</dbReference>
<name>A0A371NTQ3_9MICO</name>
<evidence type="ECO:0000256" key="2">
    <source>
        <dbReference type="ARBA" id="ARBA00022741"/>
    </source>
</evidence>
<dbReference type="PANTHER" id="PTHR24220">
    <property type="entry name" value="IMPORT ATP-BINDING PROTEIN"/>
    <property type="match status" value="1"/>
</dbReference>
<dbReference type="RefSeq" id="WP_116241991.1">
    <property type="nucleotide sequence ID" value="NZ_QUAB01000040.1"/>
</dbReference>
<reference evidence="5 6" key="1">
    <citation type="submission" date="2018-08" db="EMBL/GenBank/DDBJ databases">
        <title>Isolation, diversity and antifungal activity of Actinobacteria from cow dung.</title>
        <authorList>
            <person name="Ling L."/>
        </authorList>
    </citation>
    <scope>NUCLEOTIDE SEQUENCE [LARGE SCALE GENOMIC DNA]</scope>
    <source>
        <strain evidence="5 6">NEAU-LLE</strain>
    </source>
</reference>
<dbReference type="InterPro" id="IPR017871">
    <property type="entry name" value="ABC_transporter-like_CS"/>
</dbReference>
<dbReference type="EMBL" id="QUAB01000040">
    <property type="protein sequence ID" value="REJ05707.1"/>
    <property type="molecule type" value="Genomic_DNA"/>
</dbReference>
<protein>
    <submittedName>
        <fullName evidence="5">ABC transporter ATP-binding protein</fullName>
    </submittedName>
</protein>
<dbReference type="FunFam" id="3.40.50.300:FF:000032">
    <property type="entry name" value="Export ABC transporter ATP-binding protein"/>
    <property type="match status" value="1"/>
</dbReference>
<dbReference type="CDD" id="cd03255">
    <property type="entry name" value="ABC_MJ0796_LolCDE_FtsE"/>
    <property type="match status" value="1"/>
</dbReference>
<sequence>MSVRHVPDRTRSALSVRGIHHEYESSSGTVRALRGVDLEVSTGEFVAIMGPSGSGKTTLLNCSAGLQRASAGEIRLGEHSIAELDETRLARLRRRELGFVFQSFNLLPALSVIDNVELPVRLDGRPVDRRRTLDLLGRVGLAERADRRPDQLSGGQRQRVAIARALVTDPRIVFADEPTGALDLRSAKDVLDLLRRLADRGQTIIMVTHDPVAASFSDRVLFLADGRIVSQLERPDSLTVAATMAELVESAEVAATGVGTGAR</sequence>
<dbReference type="SMART" id="SM00382">
    <property type="entry name" value="AAA"/>
    <property type="match status" value="1"/>
</dbReference>
<dbReference type="InterPro" id="IPR003439">
    <property type="entry name" value="ABC_transporter-like_ATP-bd"/>
</dbReference>
<dbReference type="Gene3D" id="3.40.50.300">
    <property type="entry name" value="P-loop containing nucleotide triphosphate hydrolases"/>
    <property type="match status" value="1"/>
</dbReference>
<proteinExistence type="predicted"/>
<dbReference type="InterPro" id="IPR027417">
    <property type="entry name" value="P-loop_NTPase"/>
</dbReference>
<dbReference type="InterPro" id="IPR015854">
    <property type="entry name" value="ABC_transpr_LolD-like"/>
</dbReference>
<evidence type="ECO:0000313" key="6">
    <source>
        <dbReference type="Proteomes" id="UP000262172"/>
    </source>
</evidence>
<evidence type="ECO:0000259" key="4">
    <source>
        <dbReference type="PROSITE" id="PS50893"/>
    </source>
</evidence>
<feature type="domain" description="ABC transporter" evidence="4">
    <location>
        <begin position="14"/>
        <end position="250"/>
    </location>
</feature>
<dbReference type="PANTHER" id="PTHR24220:SF685">
    <property type="entry name" value="ABC TRANSPORTER RELATED"/>
    <property type="match status" value="1"/>
</dbReference>
<dbReference type="OrthoDB" id="9802264at2"/>
<evidence type="ECO:0000256" key="1">
    <source>
        <dbReference type="ARBA" id="ARBA00022448"/>
    </source>
</evidence>
<gene>
    <name evidence="5" type="ORF">DY023_08965</name>
</gene>
<dbReference type="InterPro" id="IPR017911">
    <property type="entry name" value="MacB-like_ATP-bd"/>
</dbReference>
<comment type="caution">
    <text evidence="5">The sequence shown here is derived from an EMBL/GenBank/DDBJ whole genome shotgun (WGS) entry which is preliminary data.</text>
</comment>
<evidence type="ECO:0000313" key="5">
    <source>
        <dbReference type="EMBL" id="REJ05707.1"/>
    </source>
</evidence>
<keyword evidence="2" id="KW-0547">Nucleotide-binding</keyword>
<dbReference type="GO" id="GO:0022857">
    <property type="term" value="F:transmembrane transporter activity"/>
    <property type="evidence" value="ECO:0007669"/>
    <property type="project" value="TreeGrafter"/>
</dbReference>
<keyword evidence="1" id="KW-0813">Transport</keyword>
<dbReference type="GO" id="GO:0016887">
    <property type="term" value="F:ATP hydrolysis activity"/>
    <property type="evidence" value="ECO:0007669"/>
    <property type="project" value="InterPro"/>
</dbReference>
<dbReference type="GO" id="GO:0005524">
    <property type="term" value="F:ATP binding"/>
    <property type="evidence" value="ECO:0007669"/>
    <property type="project" value="UniProtKB-KW"/>
</dbReference>
<dbReference type="SUPFAM" id="SSF52540">
    <property type="entry name" value="P-loop containing nucleoside triphosphate hydrolases"/>
    <property type="match status" value="1"/>
</dbReference>
<dbReference type="Proteomes" id="UP000262172">
    <property type="component" value="Unassembled WGS sequence"/>
</dbReference>
<evidence type="ECO:0000256" key="3">
    <source>
        <dbReference type="ARBA" id="ARBA00022840"/>
    </source>
</evidence>
<dbReference type="AlphaFoldDB" id="A0A371NTQ3"/>
<dbReference type="GO" id="GO:0098796">
    <property type="term" value="C:membrane protein complex"/>
    <property type="evidence" value="ECO:0007669"/>
    <property type="project" value="UniProtKB-ARBA"/>
</dbReference>
<organism evidence="5 6">
    <name type="scientific">Microbacterium bovistercoris</name>
    <dbReference type="NCBI Taxonomy" id="2293570"/>
    <lineage>
        <taxon>Bacteria</taxon>
        <taxon>Bacillati</taxon>
        <taxon>Actinomycetota</taxon>
        <taxon>Actinomycetes</taxon>
        <taxon>Micrococcales</taxon>
        <taxon>Microbacteriaceae</taxon>
        <taxon>Microbacterium</taxon>
    </lineage>
</organism>
<dbReference type="PROSITE" id="PS50893">
    <property type="entry name" value="ABC_TRANSPORTER_2"/>
    <property type="match status" value="1"/>
</dbReference>
<dbReference type="InterPro" id="IPR003593">
    <property type="entry name" value="AAA+_ATPase"/>
</dbReference>
<keyword evidence="6" id="KW-1185">Reference proteome</keyword>